<keyword evidence="3" id="KW-1015">Disulfide bond</keyword>
<sequence length="409" mass="45013">DDTVVCSTMTLPHAASSLSWRYKSLTYQPHEGFHGFDTVRFVATDEGGLGSFVLTVKFAVMERPCENDGVCESKDTASYTCDDSRRAESFDMYYVCNCISGYSGLHCDDDFNDCYSNPCSYPYVCYDRVDSYVCACASDDPECDGLEGWMIALIVIACLLVVVLVLLALYIWAVRTGRIKWSLFRKKKRPGSGGSRGSSSGPPPTPPADYQFTNKAFDDDGGGPLFSRTNTPNLPPVLHALHQQKRPSMDTRGSSPDLPSTSTSHSFSISLDSPHNYNADHIYRPMSQEQMSVGESPWPDSHLLGALIYDPLHPSRSTPSSPYVQRRPRSGTAGSADGAHINHAWANKRKQFLQPDYLPPMSTPLSRTNRSASEVQVFMHGKRAGHRKSSDAISIGSAASHDRPMTPVE</sequence>
<dbReference type="InterPro" id="IPR000152">
    <property type="entry name" value="EGF-type_Asp/Asn_hydroxyl_site"/>
</dbReference>
<dbReference type="PROSITE" id="PS01187">
    <property type="entry name" value="EGF_CA"/>
    <property type="match status" value="1"/>
</dbReference>
<dbReference type="PANTHER" id="PTHR24049">
    <property type="entry name" value="CRUMBS FAMILY MEMBER"/>
    <property type="match status" value="1"/>
</dbReference>
<gene>
    <name evidence="7" type="ORF">BaRGS_00014639</name>
</gene>
<keyword evidence="5" id="KW-0472">Membrane</keyword>
<feature type="transmembrane region" description="Helical" evidence="5">
    <location>
        <begin position="149"/>
        <end position="173"/>
    </location>
</feature>
<dbReference type="InterPro" id="IPR018097">
    <property type="entry name" value="EGF_Ca-bd_CS"/>
</dbReference>
<organism evidence="7 8">
    <name type="scientific">Batillaria attramentaria</name>
    <dbReference type="NCBI Taxonomy" id="370345"/>
    <lineage>
        <taxon>Eukaryota</taxon>
        <taxon>Metazoa</taxon>
        <taxon>Spiralia</taxon>
        <taxon>Lophotrochozoa</taxon>
        <taxon>Mollusca</taxon>
        <taxon>Gastropoda</taxon>
        <taxon>Caenogastropoda</taxon>
        <taxon>Sorbeoconcha</taxon>
        <taxon>Cerithioidea</taxon>
        <taxon>Batillariidae</taxon>
        <taxon>Batillaria</taxon>
    </lineage>
</organism>
<feature type="region of interest" description="Disordered" evidence="4">
    <location>
        <begin position="187"/>
        <end position="214"/>
    </location>
</feature>
<dbReference type="PROSITE" id="PS01186">
    <property type="entry name" value="EGF_2"/>
    <property type="match status" value="1"/>
</dbReference>
<dbReference type="PROSITE" id="PS00010">
    <property type="entry name" value="ASX_HYDROXYL"/>
    <property type="match status" value="1"/>
</dbReference>
<dbReference type="EMBL" id="JACVVK020000086">
    <property type="protein sequence ID" value="KAK7494166.1"/>
    <property type="molecule type" value="Genomic_DNA"/>
</dbReference>
<evidence type="ECO:0000313" key="8">
    <source>
        <dbReference type="Proteomes" id="UP001519460"/>
    </source>
</evidence>
<protein>
    <recommendedName>
        <fullName evidence="6">EGF-like domain-containing protein</fullName>
    </recommendedName>
</protein>
<feature type="region of interest" description="Disordered" evidence="4">
    <location>
        <begin position="244"/>
        <end position="268"/>
    </location>
</feature>
<keyword evidence="2" id="KW-0677">Repeat</keyword>
<evidence type="ECO:0000313" key="7">
    <source>
        <dbReference type="EMBL" id="KAK7494166.1"/>
    </source>
</evidence>
<evidence type="ECO:0000256" key="3">
    <source>
        <dbReference type="ARBA" id="ARBA00023157"/>
    </source>
</evidence>
<comment type="caution">
    <text evidence="7">The sequence shown here is derived from an EMBL/GenBank/DDBJ whole genome shotgun (WGS) entry which is preliminary data.</text>
</comment>
<accession>A0ABD0L4J7</accession>
<dbReference type="AlphaFoldDB" id="A0ABD0L4J7"/>
<feature type="domain" description="EGF-like" evidence="6">
    <location>
        <begin position="96"/>
        <end position="107"/>
    </location>
</feature>
<keyword evidence="1" id="KW-0245">EGF-like domain</keyword>
<dbReference type="Gene3D" id="2.10.25.10">
    <property type="entry name" value="Laminin"/>
    <property type="match status" value="1"/>
</dbReference>
<dbReference type="InterPro" id="IPR000742">
    <property type="entry name" value="EGF"/>
</dbReference>
<feature type="compositionally biased region" description="Basic and acidic residues" evidence="4">
    <location>
        <begin position="400"/>
        <end position="409"/>
    </location>
</feature>
<dbReference type="InterPro" id="IPR051022">
    <property type="entry name" value="Notch_Cell-Fate_Det"/>
</dbReference>
<feature type="region of interest" description="Disordered" evidence="4">
    <location>
        <begin position="380"/>
        <end position="409"/>
    </location>
</feature>
<keyword evidence="8" id="KW-1185">Reference proteome</keyword>
<feature type="region of interest" description="Disordered" evidence="4">
    <location>
        <begin position="310"/>
        <end position="338"/>
    </location>
</feature>
<name>A0ABD0L4J7_9CAEN</name>
<keyword evidence="5" id="KW-1133">Transmembrane helix</keyword>
<feature type="non-terminal residue" evidence="7">
    <location>
        <position position="1"/>
    </location>
</feature>
<evidence type="ECO:0000256" key="1">
    <source>
        <dbReference type="ARBA" id="ARBA00022536"/>
    </source>
</evidence>
<evidence type="ECO:0000256" key="4">
    <source>
        <dbReference type="SAM" id="MobiDB-lite"/>
    </source>
</evidence>
<reference evidence="7 8" key="1">
    <citation type="journal article" date="2023" name="Sci. Data">
        <title>Genome assembly of the Korean intertidal mud-creeper Batillaria attramentaria.</title>
        <authorList>
            <person name="Patra A.K."/>
            <person name="Ho P.T."/>
            <person name="Jun S."/>
            <person name="Lee S.J."/>
            <person name="Kim Y."/>
            <person name="Won Y.J."/>
        </authorList>
    </citation>
    <scope>NUCLEOTIDE SEQUENCE [LARGE SCALE GENOMIC DNA]</scope>
    <source>
        <strain evidence="7">Wonlab-2016</strain>
    </source>
</reference>
<evidence type="ECO:0000259" key="6">
    <source>
        <dbReference type="PROSITE" id="PS01186"/>
    </source>
</evidence>
<dbReference type="Proteomes" id="UP001519460">
    <property type="component" value="Unassembled WGS sequence"/>
</dbReference>
<evidence type="ECO:0000256" key="5">
    <source>
        <dbReference type="SAM" id="Phobius"/>
    </source>
</evidence>
<keyword evidence="5" id="KW-0812">Transmembrane</keyword>
<proteinExistence type="predicted"/>
<dbReference type="CDD" id="cd00054">
    <property type="entry name" value="EGF_CA"/>
    <property type="match status" value="1"/>
</dbReference>
<evidence type="ECO:0000256" key="2">
    <source>
        <dbReference type="ARBA" id="ARBA00022737"/>
    </source>
</evidence>